<dbReference type="InterPro" id="IPR040096">
    <property type="entry name" value="Ric1"/>
</dbReference>
<dbReference type="EMBL" id="WJBH02000001">
    <property type="protein sequence ID" value="KAI9565342.1"/>
    <property type="molecule type" value="Genomic_DNA"/>
</dbReference>
<dbReference type="GO" id="GO:0000139">
    <property type="term" value="C:Golgi membrane"/>
    <property type="evidence" value="ECO:0007669"/>
    <property type="project" value="TreeGrafter"/>
</dbReference>
<accession>A0AAD5L5H3</accession>
<name>A0AAD5L5H3_9CRUS</name>
<dbReference type="Proteomes" id="UP000820818">
    <property type="component" value="Linkage Group LG1"/>
</dbReference>
<organism evidence="1 2">
    <name type="scientific">Daphnia sinensis</name>
    <dbReference type="NCBI Taxonomy" id="1820382"/>
    <lineage>
        <taxon>Eukaryota</taxon>
        <taxon>Metazoa</taxon>
        <taxon>Ecdysozoa</taxon>
        <taxon>Arthropoda</taxon>
        <taxon>Crustacea</taxon>
        <taxon>Branchiopoda</taxon>
        <taxon>Diplostraca</taxon>
        <taxon>Cladocera</taxon>
        <taxon>Anomopoda</taxon>
        <taxon>Daphniidae</taxon>
        <taxon>Daphnia</taxon>
        <taxon>Daphnia similis group</taxon>
    </lineage>
</organism>
<dbReference type="PANTHER" id="PTHR22746">
    <property type="entry name" value="RAB6A-GEF COMPLEX PARTNER PROTEIN 1"/>
    <property type="match status" value="1"/>
</dbReference>
<sequence length="148" mass="16325">MAGNWPLSFATLDARCENLAGAGRTGFALYSFTTRRWKLFGNESQERDFVVAGGLLWLGSGGQAHVVMGYYNIGADRDEIRLNPRDNPRLSNASCTIQKGAGQILLLNLMRETFVRKKMTSVRYAIITCCGSSAGKRFQPNKPNEKGT</sequence>
<dbReference type="GO" id="GO:0006886">
    <property type="term" value="P:intracellular protein transport"/>
    <property type="evidence" value="ECO:0007669"/>
    <property type="project" value="InterPro"/>
</dbReference>
<protein>
    <submittedName>
        <fullName evidence="1">Uncharacterized protein</fullName>
    </submittedName>
</protein>
<keyword evidence="2" id="KW-1185">Reference proteome</keyword>
<comment type="caution">
    <text evidence="1">The sequence shown here is derived from an EMBL/GenBank/DDBJ whole genome shotgun (WGS) entry which is preliminary data.</text>
</comment>
<dbReference type="PANTHER" id="PTHR22746:SF10">
    <property type="entry name" value="GUANINE NUCLEOTIDE EXCHANGE FACTOR SUBUNIT RIC1"/>
    <property type="match status" value="1"/>
</dbReference>
<gene>
    <name evidence="1" type="ORF">GHT06_009134</name>
</gene>
<dbReference type="AlphaFoldDB" id="A0AAD5L5H3"/>
<dbReference type="GO" id="GO:0042147">
    <property type="term" value="P:retrograde transport, endosome to Golgi"/>
    <property type="evidence" value="ECO:0007669"/>
    <property type="project" value="TreeGrafter"/>
</dbReference>
<dbReference type="GO" id="GO:0034066">
    <property type="term" value="C:Ric1-Rgp1 guanyl-nucleotide exchange factor complex"/>
    <property type="evidence" value="ECO:0007669"/>
    <property type="project" value="InterPro"/>
</dbReference>
<dbReference type="GO" id="GO:0005829">
    <property type="term" value="C:cytosol"/>
    <property type="evidence" value="ECO:0007669"/>
    <property type="project" value="TreeGrafter"/>
</dbReference>
<reference evidence="1 2" key="1">
    <citation type="submission" date="2022-05" db="EMBL/GenBank/DDBJ databases">
        <title>A multi-omics perspective on studying reproductive biology in Daphnia sinensis.</title>
        <authorList>
            <person name="Jia J."/>
        </authorList>
    </citation>
    <scope>NUCLEOTIDE SEQUENCE [LARGE SCALE GENOMIC DNA]</scope>
    <source>
        <strain evidence="1 2">WSL</strain>
    </source>
</reference>
<evidence type="ECO:0000313" key="2">
    <source>
        <dbReference type="Proteomes" id="UP000820818"/>
    </source>
</evidence>
<evidence type="ECO:0000313" key="1">
    <source>
        <dbReference type="EMBL" id="KAI9565342.1"/>
    </source>
</evidence>
<proteinExistence type="predicted"/>